<dbReference type="PANTHER" id="PTHR39957">
    <property type="entry name" value="AT09846P1-RELATED"/>
    <property type="match status" value="1"/>
</dbReference>
<evidence type="ECO:0000313" key="5">
    <source>
        <dbReference type="Proteomes" id="UP001187531"/>
    </source>
</evidence>
<accession>A0AA88H1J0</accession>
<dbReference type="SMART" id="SM01318">
    <property type="entry name" value="SVWC"/>
    <property type="match status" value="1"/>
</dbReference>
<dbReference type="InterPro" id="IPR029277">
    <property type="entry name" value="SVWC_dom"/>
</dbReference>
<keyword evidence="5" id="KW-1185">Reference proteome</keyword>
<feature type="domain" description="Single" evidence="3">
    <location>
        <begin position="56"/>
        <end position="126"/>
    </location>
</feature>
<dbReference type="AlphaFoldDB" id="A0AA88H1J0"/>
<sequence length="134" mass="15292">MGSLVFVTRFQFIAVETRMMKRFFILTWIICFLFDFSESAISLRLAAVHPDHPGKCSILDEDTFLSPGEVWTSGECEQIRCIQSHQNPDKLWLQMASCGVVSFEGPCKLHQDLTLTYPDCCPRYSCSEEATEIL</sequence>
<keyword evidence="2" id="KW-0964">Secreted</keyword>
<dbReference type="Proteomes" id="UP001187531">
    <property type="component" value="Unassembled WGS sequence"/>
</dbReference>
<evidence type="ECO:0000256" key="2">
    <source>
        <dbReference type="ARBA" id="ARBA00022525"/>
    </source>
</evidence>
<organism evidence="4 5">
    <name type="scientific">Artemia franciscana</name>
    <name type="common">Brine shrimp</name>
    <name type="synonym">Artemia sanfranciscana</name>
    <dbReference type="NCBI Taxonomy" id="6661"/>
    <lineage>
        <taxon>Eukaryota</taxon>
        <taxon>Metazoa</taxon>
        <taxon>Ecdysozoa</taxon>
        <taxon>Arthropoda</taxon>
        <taxon>Crustacea</taxon>
        <taxon>Branchiopoda</taxon>
        <taxon>Anostraca</taxon>
        <taxon>Artemiidae</taxon>
        <taxon>Artemia</taxon>
    </lineage>
</organism>
<reference evidence="4" key="1">
    <citation type="submission" date="2023-07" db="EMBL/GenBank/DDBJ databases">
        <title>Chromosome-level genome assembly of Artemia franciscana.</title>
        <authorList>
            <person name="Jo E."/>
        </authorList>
    </citation>
    <scope>NUCLEOTIDE SEQUENCE</scope>
    <source>
        <tissue evidence="4">Whole body</tissue>
    </source>
</reference>
<evidence type="ECO:0000313" key="4">
    <source>
        <dbReference type="EMBL" id="KAK2702220.1"/>
    </source>
</evidence>
<name>A0AA88H1J0_ARTSF</name>
<comment type="subcellular location">
    <subcellularLocation>
        <location evidence="1">Secreted</location>
    </subcellularLocation>
</comment>
<dbReference type="Pfam" id="PF15430">
    <property type="entry name" value="SVWC"/>
    <property type="match status" value="1"/>
</dbReference>
<dbReference type="EMBL" id="JAVRJZ010000569">
    <property type="protein sequence ID" value="KAK2702220.1"/>
    <property type="molecule type" value="Genomic_DNA"/>
</dbReference>
<gene>
    <name evidence="4" type="ORF">QYM36_019167</name>
</gene>
<dbReference type="GO" id="GO:0005576">
    <property type="term" value="C:extracellular region"/>
    <property type="evidence" value="ECO:0007669"/>
    <property type="project" value="UniProtKB-SubCell"/>
</dbReference>
<proteinExistence type="predicted"/>
<dbReference type="PANTHER" id="PTHR39957:SF1">
    <property type="entry name" value="AT09846P1-RELATED"/>
    <property type="match status" value="1"/>
</dbReference>
<protein>
    <recommendedName>
        <fullName evidence="3">Single domain-containing protein</fullName>
    </recommendedName>
</protein>
<comment type="caution">
    <text evidence="4">The sequence shown here is derived from an EMBL/GenBank/DDBJ whole genome shotgun (WGS) entry which is preliminary data.</text>
</comment>
<dbReference type="InterPro" id="IPR053308">
    <property type="entry name" value="Vago-like"/>
</dbReference>
<evidence type="ECO:0000256" key="1">
    <source>
        <dbReference type="ARBA" id="ARBA00004613"/>
    </source>
</evidence>
<evidence type="ECO:0000259" key="3">
    <source>
        <dbReference type="SMART" id="SM01318"/>
    </source>
</evidence>